<name>A0A949X1Q8_9CLOT</name>
<protein>
    <submittedName>
        <fullName evidence="1">Flavodoxin</fullName>
    </submittedName>
</protein>
<accession>A0A949X1Q8</accession>
<dbReference type="AlphaFoldDB" id="A0A949X1Q8"/>
<proteinExistence type="predicted"/>
<keyword evidence="2" id="KW-1185">Reference proteome</keyword>
<dbReference type="Proteomes" id="UP000694308">
    <property type="component" value="Unassembled WGS sequence"/>
</dbReference>
<evidence type="ECO:0000313" key="2">
    <source>
        <dbReference type="Proteomes" id="UP000694308"/>
    </source>
</evidence>
<gene>
    <name evidence="1" type="ORF">I6U48_05595</name>
</gene>
<dbReference type="RefSeq" id="WP_218319422.1">
    <property type="nucleotide sequence ID" value="NZ_JAEEGC010000023.1"/>
</dbReference>
<evidence type="ECO:0000313" key="1">
    <source>
        <dbReference type="EMBL" id="MBV7272389.1"/>
    </source>
</evidence>
<sequence>MRKGADVLSAAIEDVNDAVILFLESPSMGIEVIEEAEMEPFMESIKEVVKGKAIALFGYYGWGDGEWMRNWEERMLGYGANLVQDSLIINQCPEGDNEIRCIEFGKSLI</sequence>
<organism evidence="1 2">
    <name type="scientific">Clostridium thailandense</name>
    <dbReference type="NCBI Taxonomy" id="2794346"/>
    <lineage>
        <taxon>Bacteria</taxon>
        <taxon>Bacillati</taxon>
        <taxon>Bacillota</taxon>
        <taxon>Clostridia</taxon>
        <taxon>Eubacteriales</taxon>
        <taxon>Clostridiaceae</taxon>
        <taxon>Clostridium</taxon>
    </lineage>
</organism>
<reference evidence="1" key="1">
    <citation type="submission" date="2020-12" db="EMBL/GenBank/DDBJ databases">
        <title>Clostridium thailandense sp. nov., a novel acetogenic bacterium isolated from peat land soil in Thailand.</title>
        <authorList>
            <person name="Chaikitkaew S."/>
            <person name="Birkeland N.K."/>
        </authorList>
    </citation>
    <scope>NUCLEOTIDE SEQUENCE</scope>
    <source>
        <strain evidence="1">PL3</strain>
    </source>
</reference>
<dbReference type="EMBL" id="JAEEGC010000023">
    <property type="protein sequence ID" value="MBV7272389.1"/>
    <property type="molecule type" value="Genomic_DNA"/>
</dbReference>
<comment type="caution">
    <text evidence="1">The sequence shown here is derived from an EMBL/GenBank/DDBJ whole genome shotgun (WGS) entry which is preliminary data.</text>
</comment>